<organism evidence="2 3">
    <name type="scientific">Trapa incisa</name>
    <dbReference type="NCBI Taxonomy" id="236973"/>
    <lineage>
        <taxon>Eukaryota</taxon>
        <taxon>Viridiplantae</taxon>
        <taxon>Streptophyta</taxon>
        <taxon>Embryophyta</taxon>
        <taxon>Tracheophyta</taxon>
        <taxon>Spermatophyta</taxon>
        <taxon>Magnoliopsida</taxon>
        <taxon>eudicotyledons</taxon>
        <taxon>Gunneridae</taxon>
        <taxon>Pentapetalae</taxon>
        <taxon>rosids</taxon>
        <taxon>malvids</taxon>
        <taxon>Myrtales</taxon>
        <taxon>Lythraceae</taxon>
        <taxon>Trapa</taxon>
    </lineage>
</organism>
<dbReference type="InterPro" id="IPR017451">
    <property type="entry name" value="F-box-assoc_interact_dom"/>
</dbReference>
<reference evidence="2 3" key="1">
    <citation type="journal article" date="2023" name="Hortic Res">
        <title>Pangenome of water caltrop reveals structural variations and asymmetric subgenome divergence after allopolyploidization.</title>
        <authorList>
            <person name="Zhang X."/>
            <person name="Chen Y."/>
            <person name="Wang L."/>
            <person name="Yuan Y."/>
            <person name="Fang M."/>
            <person name="Shi L."/>
            <person name="Lu R."/>
            <person name="Comes H.P."/>
            <person name="Ma Y."/>
            <person name="Chen Y."/>
            <person name="Huang G."/>
            <person name="Zhou Y."/>
            <person name="Zheng Z."/>
            <person name="Qiu Y."/>
        </authorList>
    </citation>
    <scope>NUCLEOTIDE SEQUENCE [LARGE SCALE GENOMIC DNA]</scope>
    <source>
        <tissue evidence="2">Roots</tissue>
    </source>
</reference>
<evidence type="ECO:0000259" key="1">
    <source>
        <dbReference type="Pfam" id="PF08268"/>
    </source>
</evidence>
<gene>
    <name evidence="2" type="ORF">SAY87_025040</name>
</gene>
<dbReference type="NCBIfam" id="TIGR01640">
    <property type="entry name" value="F_box_assoc_1"/>
    <property type="match status" value="1"/>
</dbReference>
<dbReference type="Pfam" id="PF08268">
    <property type="entry name" value="FBA_3"/>
    <property type="match status" value="1"/>
</dbReference>
<dbReference type="PANTHER" id="PTHR31111">
    <property type="entry name" value="BNAA05G37150D PROTEIN-RELATED"/>
    <property type="match status" value="1"/>
</dbReference>
<dbReference type="AlphaFoldDB" id="A0AAN7GLT3"/>
<comment type="caution">
    <text evidence="2">The sequence shown here is derived from an EMBL/GenBank/DDBJ whole genome shotgun (WGS) entry which is preliminary data.</text>
</comment>
<dbReference type="InterPro" id="IPR013187">
    <property type="entry name" value="F-box-assoc_dom_typ3"/>
</dbReference>
<accession>A0AAN7GLT3</accession>
<evidence type="ECO:0000313" key="2">
    <source>
        <dbReference type="EMBL" id="KAK4741452.1"/>
    </source>
</evidence>
<sequence length="225" mass="25714">MINQYKVLALIYPLKLDYEHPISFDVEVIVLGMDQWRRVNTRVPTSALFLCGSPIFLRGSIHWLGYRSVISVVILAFDVHEEVFLEMEVPSAIVQASGYSLHVHGESLCLLDNRCSRDSGAVPFWVMKQYGEKQSWCKQFIIEIHDHSFRVLGFWKEDKILIENIDGEMVSYDRKVRSTKVVLASEEGTYRVSKYDLAIPYMECLVLLKGSDGLESRVDGSSSNI</sequence>
<feature type="domain" description="F-box associated beta-propeller type 3" evidence="1">
    <location>
        <begin position="3"/>
        <end position="178"/>
    </location>
</feature>
<proteinExistence type="predicted"/>
<keyword evidence="3" id="KW-1185">Reference proteome</keyword>
<protein>
    <recommendedName>
        <fullName evidence="1">F-box associated beta-propeller type 3 domain-containing protein</fullName>
    </recommendedName>
</protein>
<name>A0AAN7GLT3_9MYRT</name>
<evidence type="ECO:0000313" key="3">
    <source>
        <dbReference type="Proteomes" id="UP001345219"/>
    </source>
</evidence>
<dbReference type="PANTHER" id="PTHR31111:SF136">
    <property type="entry name" value="F-BOX ASSOCIATED DOMAIN-CONTAINING PROTEIN"/>
    <property type="match status" value="1"/>
</dbReference>
<dbReference type="Proteomes" id="UP001345219">
    <property type="component" value="Chromosome 19"/>
</dbReference>
<dbReference type="EMBL" id="JAXIOK010000024">
    <property type="protein sequence ID" value="KAK4741452.1"/>
    <property type="molecule type" value="Genomic_DNA"/>
</dbReference>